<protein>
    <submittedName>
        <fullName evidence="2">DNA polymerase V</fullName>
    </submittedName>
</protein>
<dbReference type="RefSeq" id="WP_061094002.1">
    <property type="nucleotide sequence ID" value="NZ_CP014323.1"/>
</dbReference>
<evidence type="ECO:0000259" key="1">
    <source>
        <dbReference type="Pfam" id="PF00717"/>
    </source>
</evidence>
<dbReference type="Gene3D" id="2.10.109.10">
    <property type="entry name" value="Umud Fragment, subunit A"/>
    <property type="match status" value="1"/>
</dbReference>
<dbReference type="InterPro" id="IPR039418">
    <property type="entry name" value="LexA-like"/>
</dbReference>
<dbReference type="InterPro" id="IPR015927">
    <property type="entry name" value="Peptidase_S24_S26A/B/C"/>
</dbReference>
<proteinExistence type="predicted"/>
<dbReference type="AlphaFoldDB" id="A0A126PXJ2"/>
<dbReference type="OrthoDB" id="9787787at2"/>
<gene>
    <name evidence="2" type="ORF">AVL55_01180</name>
</gene>
<accession>A0A126PXJ2</accession>
<organism evidence="2 3">
    <name type="scientific">Alteromonas macleodii</name>
    <name type="common">Pseudoalteromonas macleodii</name>
    <dbReference type="NCBI Taxonomy" id="28108"/>
    <lineage>
        <taxon>Bacteria</taxon>
        <taxon>Pseudomonadati</taxon>
        <taxon>Pseudomonadota</taxon>
        <taxon>Gammaproteobacteria</taxon>
        <taxon>Alteromonadales</taxon>
        <taxon>Alteromonadaceae</taxon>
        <taxon>Alteromonas/Salinimonas group</taxon>
        <taxon>Alteromonas</taxon>
    </lineage>
</organism>
<dbReference type="Proteomes" id="UP000063991">
    <property type="component" value="Chromosome"/>
</dbReference>
<dbReference type="EMBL" id="CP014323">
    <property type="protein sequence ID" value="AMJ96909.1"/>
    <property type="molecule type" value="Genomic_DNA"/>
</dbReference>
<name>A0A126PXJ2_ALTMA</name>
<evidence type="ECO:0000313" key="3">
    <source>
        <dbReference type="Proteomes" id="UP000063991"/>
    </source>
</evidence>
<dbReference type="CDD" id="cd06529">
    <property type="entry name" value="S24_LexA-like"/>
    <property type="match status" value="1"/>
</dbReference>
<reference evidence="2 3" key="1">
    <citation type="submission" date="2015-12" db="EMBL/GenBank/DDBJ databases">
        <authorList>
            <person name="Shamseldin A."/>
            <person name="Moawad H."/>
            <person name="Abd El-Rahim W.M."/>
            <person name="Sadowsky M.J."/>
        </authorList>
    </citation>
    <scope>NUCLEOTIDE SEQUENCE [LARGE SCALE GENOMIC DNA]</scope>
    <source>
        <strain evidence="2 3">D7</strain>
    </source>
</reference>
<evidence type="ECO:0000313" key="2">
    <source>
        <dbReference type="EMBL" id="AMJ96909.1"/>
    </source>
</evidence>
<feature type="domain" description="Peptidase S24/S26A/S26B/S26C" evidence="1">
    <location>
        <begin position="8"/>
        <end position="119"/>
    </location>
</feature>
<dbReference type="InterPro" id="IPR036286">
    <property type="entry name" value="LexA/Signal_pep-like_sf"/>
</dbReference>
<dbReference type="SUPFAM" id="SSF51306">
    <property type="entry name" value="LexA/Signal peptidase"/>
    <property type="match status" value="1"/>
</dbReference>
<sequence>MKVIPIKAQAGLIGFESAAAEYTEMELSLDELLIEKPSATWIGLAQGHSMELDGIFDGDILIVSRAEEIKHMSVIVAVLNGVFCCKRLDLHQRALISAQRNARPYFLSDGDDFSVEGVVTRSVRIHKPLNRKIGA</sequence>
<dbReference type="Pfam" id="PF00717">
    <property type="entry name" value="Peptidase_S24"/>
    <property type="match status" value="1"/>
</dbReference>